<dbReference type="FunCoup" id="A0A340XNC2">
    <property type="interactions" value="622"/>
</dbReference>
<organism evidence="4 5">
    <name type="scientific">Lipotes vexillifer</name>
    <name type="common">Yangtze river dolphin</name>
    <dbReference type="NCBI Taxonomy" id="118797"/>
    <lineage>
        <taxon>Eukaryota</taxon>
        <taxon>Metazoa</taxon>
        <taxon>Chordata</taxon>
        <taxon>Craniata</taxon>
        <taxon>Vertebrata</taxon>
        <taxon>Euteleostomi</taxon>
        <taxon>Mammalia</taxon>
        <taxon>Eutheria</taxon>
        <taxon>Laurasiatheria</taxon>
        <taxon>Artiodactyla</taxon>
        <taxon>Whippomorpha</taxon>
        <taxon>Cetacea</taxon>
        <taxon>Odontoceti</taxon>
        <taxon>Lipotidae</taxon>
        <taxon>Lipotes</taxon>
    </lineage>
</organism>
<evidence type="ECO:0000256" key="3">
    <source>
        <dbReference type="RuleBase" id="RU364104"/>
    </source>
</evidence>
<dbReference type="PROSITE" id="PS51808">
    <property type="entry name" value="CHCH"/>
    <property type="match status" value="1"/>
</dbReference>
<dbReference type="STRING" id="118797.A0A340XNC2"/>
<gene>
    <name evidence="5" type="primary">CMC1</name>
</gene>
<dbReference type="OrthoDB" id="6224010at2759"/>
<evidence type="ECO:0000313" key="4">
    <source>
        <dbReference type="Proteomes" id="UP000265300"/>
    </source>
</evidence>
<dbReference type="GeneID" id="103070118"/>
<evidence type="ECO:0000256" key="1">
    <source>
        <dbReference type="ARBA" id="ARBA00007347"/>
    </source>
</evidence>
<keyword evidence="3" id="KW-0496">Mitochondrion</keyword>
<name>A0A340XNC2_LIPVE</name>
<dbReference type="PANTHER" id="PTHR22977:SF5">
    <property type="entry name" value="COX ASSEMBLY MITOCHONDRIAL PROTEIN HOMOLOG"/>
    <property type="match status" value="1"/>
</dbReference>
<dbReference type="InterPro" id="IPR013892">
    <property type="entry name" value="Cyt_c_biogenesis_Cmc1-like"/>
</dbReference>
<dbReference type="GO" id="GO:0005739">
    <property type="term" value="C:mitochondrion"/>
    <property type="evidence" value="ECO:0007669"/>
    <property type="project" value="UniProtKB-SubCell"/>
</dbReference>
<sequence>MVAAVQARYVGMYWPGLVLGRHGKKDKASEDVLEEKLTGLAVELNKSGERKGGMKKQHLRHVEKDVLIPKIMREKARERCSEQVQDFTKCCKDSGILMVVKCRKENSALKECLTAYYNDPAFYEECKMEYLKEREEFRKTGIPTKKRLQKLPTSM</sequence>
<comment type="subcellular location">
    <subcellularLocation>
        <location evidence="3">Mitochondrion</location>
    </subcellularLocation>
</comment>
<dbReference type="Proteomes" id="UP000265300">
    <property type="component" value="Unplaced"/>
</dbReference>
<dbReference type="KEGG" id="lve:103070118"/>
<reference evidence="5" key="1">
    <citation type="submission" date="2025-08" db="UniProtKB">
        <authorList>
            <consortium name="RefSeq"/>
        </authorList>
    </citation>
    <scope>IDENTIFICATION</scope>
</reference>
<keyword evidence="4" id="KW-1185">Reference proteome</keyword>
<dbReference type="Pfam" id="PF08583">
    <property type="entry name" value="Cmc1"/>
    <property type="match status" value="1"/>
</dbReference>
<dbReference type="InParanoid" id="A0A340XNC2"/>
<protein>
    <recommendedName>
        <fullName evidence="3">COX assembly mitochondrial protein</fullName>
    </recommendedName>
</protein>
<proteinExistence type="inferred from homology"/>
<dbReference type="AlphaFoldDB" id="A0A340XNC2"/>
<dbReference type="RefSeq" id="XP_007460525.1">
    <property type="nucleotide sequence ID" value="XM_007460463.1"/>
</dbReference>
<dbReference type="CTD" id="152100"/>
<keyword evidence="2" id="KW-1015">Disulfide bond</keyword>
<accession>A0A340XNC2</accession>
<evidence type="ECO:0000313" key="5">
    <source>
        <dbReference type="RefSeq" id="XP_007460525.1"/>
    </source>
</evidence>
<evidence type="ECO:0000256" key="2">
    <source>
        <dbReference type="ARBA" id="ARBA00023157"/>
    </source>
</evidence>
<comment type="similarity">
    <text evidence="1 3">Belongs to the CMC family.</text>
</comment>
<dbReference type="PANTHER" id="PTHR22977">
    <property type="entry name" value="COX ASSEMBLY MITOCHONDRIAL PROTEIN"/>
    <property type="match status" value="1"/>
</dbReference>